<dbReference type="STRING" id="1385515.GCA_000423325_01750"/>
<dbReference type="GO" id="GO:0046872">
    <property type="term" value="F:metal ion binding"/>
    <property type="evidence" value="ECO:0007669"/>
    <property type="project" value="UniProtKB-KW"/>
</dbReference>
<dbReference type="GO" id="GO:0035529">
    <property type="term" value="F:NADH pyrophosphatase activity"/>
    <property type="evidence" value="ECO:0007669"/>
    <property type="project" value="TreeGrafter"/>
</dbReference>
<dbReference type="NCBIfam" id="NF001299">
    <property type="entry name" value="PRK00241.1"/>
    <property type="match status" value="1"/>
</dbReference>
<dbReference type="InterPro" id="IPR015797">
    <property type="entry name" value="NUDIX_hydrolase-like_dom_sf"/>
</dbReference>
<dbReference type="SUPFAM" id="SSF55811">
    <property type="entry name" value="Nudix"/>
    <property type="match status" value="1"/>
</dbReference>
<gene>
    <name evidence="11" type="ORF">N791_07505</name>
</gene>
<dbReference type="InterPro" id="IPR049734">
    <property type="entry name" value="NudC-like_C"/>
</dbReference>
<evidence type="ECO:0000313" key="11">
    <source>
        <dbReference type="EMBL" id="KGO97713.1"/>
    </source>
</evidence>
<keyword evidence="7" id="KW-0460">Magnesium</keyword>
<dbReference type="InterPro" id="IPR050241">
    <property type="entry name" value="NAD-cap_RNA_hydrolase_NudC"/>
</dbReference>
<comment type="cofactor">
    <cofactor evidence="1">
        <name>Mg(2+)</name>
        <dbReference type="ChEBI" id="CHEBI:18420"/>
    </cofactor>
</comment>
<dbReference type="Gene3D" id="3.90.79.20">
    <property type="match status" value="1"/>
</dbReference>
<organism evidence="11 12">
    <name type="scientific">Lysobacter defluvii IMMIB APB-9 = DSM 18482</name>
    <dbReference type="NCBI Taxonomy" id="1385515"/>
    <lineage>
        <taxon>Bacteria</taxon>
        <taxon>Pseudomonadati</taxon>
        <taxon>Pseudomonadota</taxon>
        <taxon>Gammaproteobacteria</taxon>
        <taxon>Lysobacterales</taxon>
        <taxon>Lysobacteraceae</taxon>
        <taxon>Novilysobacter</taxon>
    </lineage>
</organism>
<evidence type="ECO:0000256" key="4">
    <source>
        <dbReference type="ARBA" id="ARBA00012381"/>
    </source>
</evidence>
<evidence type="ECO:0000256" key="7">
    <source>
        <dbReference type="ARBA" id="ARBA00022842"/>
    </source>
</evidence>
<dbReference type="GO" id="GO:0006742">
    <property type="term" value="P:NADP+ catabolic process"/>
    <property type="evidence" value="ECO:0007669"/>
    <property type="project" value="TreeGrafter"/>
</dbReference>
<evidence type="ECO:0000256" key="3">
    <source>
        <dbReference type="ARBA" id="ARBA00009595"/>
    </source>
</evidence>
<dbReference type="EMBL" id="AVBH01000227">
    <property type="protein sequence ID" value="KGO97713.1"/>
    <property type="molecule type" value="Genomic_DNA"/>
</dbReference>
<dbReference type="Pfam" id="PF09296">
    <property type="entry name" value="NUDIX-like"/>
    <property type="match status" value="1"/>
</dbReference>
<dbReference type="PANTHER" id="PTHR42904">
    <property type="entry name" value="NUDIX HYDROLASE, NUDC SUBFAMILY"/>
    <property type="match status" value="1"/>
</dbReference>
<dbReference type="AlphaFoldDB" id="A0A0A0M3X7"/>
<dbReference type="Proteomes" id="UP000030003">
    <property type="component" value="Unassembled WGS sequence"/>
</dbReference>
<dbReference type="eggNOG" id="COG2816">
    <property type="taxonomic scope" value="Bacteria"/>
</dbReference>
<proteinExistence type="inferred from homology"/>
<keyword evidence="8" id="KW-0520">NAD</keyword>
<sequence length="319" mass="34722">MSGRTAPFGFVGAGAFAPGGSLLPTGDDPACVGALDRADALREDPEALARHWRDGRVLLVDREGRALADTDDTPHAPLGRELSSGPGISIFLGLDPEGTAWFALDAETAAVDAPLRVDVRTAAGTWSAFHAGVFAQARALLHWRHSHRHCGLCGGTLGFERGGWLGRCSNCGREHYPRTDPAIIAAVTDGERLLLGRPATWIPHRYSLVAGFVEPGETLEQTVAREVLEETQVRVRACRYMGSQPWPFPGQLMLGYMALAHPDEPRVFDELEDARWFTPDEVRRALARDVDDDGTGPTLPPSVSIARWLIEHWLDAVAR</sequence>
<evidence type="ECO:0000259" key="10">
    <source>
        <dbReference type="PROSITE" id="PS51462"/>
    </source>
</evidence>
<evidence type="ECO:0000256" key="2">
    <source>
        <dbReference type="ARBA" id="ARBA00001947"/>
    </source>
</evidence>
<dbReference type="GO" id="GO:0005829">
    <property type="term" value="C:cytosol"/>
    <property type="evidence" value="ECO:0007669"/>
    <property type="project" value="TreeGrafter"/>
</dbReference>
<comment type="caution">
    <text evidence="11">The sequence shown here is derived from an EMBL/GenBank/DDBJ whole genome shotgun (WGS) entry which is preliminary data.</text>
</comment>
<dbReference type="Pfam" id="PF00293">
    <property type="entry name" value="NUDIX"/>
    <property type="match status" value="1"/>
</dbReference>
<accession>A0A0A0M3X7</accession>
<name>A0A0A0M3X7_9GAMM</name>
<evidence type="ECO:0000256" key="5">
    <source>
        <dbReference type="ARBA" id="ARBA00022723"/>
    </source>
</evidence>
<dbReference type="Pfam" id="PF09297">
    <property type="entry name" value="Zn_ribbon_NUD"/>
    <property type="match status" value="1"/>
</dbReference>
<feature type="domain" description="Nudix hydrolase" evidence="10">
    <location>
        <begin position="177"/>
        <end position="311"/>
    </location>
</feature>
<protein>
    <recommendedName>
        <fullName evidence="4">NAD(+) diphosphatase</fullName>
        <ecNumber evidence="4">3.6.1.22</ecNumber>
    </recommendedName>
</protein>
<dbReference type="Gene3D" id="3.90.79.10">
    <property type="entry name" value="Nucleoside Triphosphate Pyrophosphohydrolase"/>
    <property type="match status" value="1"/>
</dbReference>
<evidence type="ECO:0000256" key="8">
    <source>
        <dbReference type="ARBA" id="ARBA00023027"/>
    </source>
</evidence>
<reference evidence="11 12" key="1">
    <citation type="submission" date="2013-08" db="EMBL/GenBank/DDBJ databases">
        <title>Genomic analysis of Lysobacter defluvii.</title>
        <authorList>
            <person name="Wang Q."/>
            <person name="Wang G."/>
        </authorList>
    </citation>
    <scope>NUCLEOTIDE SEQUENCE [LARGE SCALE GENOMIC DNA]</scope>
    <source>
        <strain evidence="11 12">IMMIB APB-9</strain>
    </source>
</reference>
<evidence type="ECO:0000256" key="6">
    <source>
        <dbReference type="ARBA" id="ARBA00022801"/>
    </source>
</evidence>
<dbReference type="PANTHER" id="PTHR42904:SF6">
    <property type="entry name" value="NAD-CAPPED RNA HYDROLASE NUDT12"/>
    <property type="match status" value="1"/>
</dbReference>
<keyword evidence="5" id="KW-0479">Metal-binding</keyword>
<evidence type="ECO:0000256" key="9">
    <source>
        <dbReference type="ARBA" id="ARBA00023679"/>
    </source>
</evidence>
<dbReference type="InterPro" id="IPR015375">
    <property type="entry name" value="NADH_PPase-like_N"/>
</dbReference>
<dbReference type="EC" id="3.6.1.22" evidence="4"/>
<dbReference type="GO" id="GO:0019677">
    <property type="term" value="P:NAD+ catabolic process"/>
    <property type="evidence" value="ECO:0007669"/>
    <property type="project" value="TreeGrafter"/>
</dbReference>
<keyword evidence="6" id="KW-0378">Hydrolase</keyword>
<keyword evidence="12" id="KW-1185">Reference proteome</keyword>
<dbReference type="InterPro" id="IPR000086">
    <property type="entry name" value="NUDIX_hydrolase_dom"/>
</dbReference>
<comment type="similarity">
    <text evidence="3">Belongs to the Nudix hydrolase family. NudC subfamily.</text>
</comment>
<evidence type="ECO:0000313" key="12">
    <source>
        <dbReference type="Proteomes" id="UP000030003"/>
    </source>
</evidence>
<dbReference type="InterPro" id="IPR015376">
    <property type="entry name" value="Znr_NADH_PPase"/>
</dbReference>
<dbReference type="CDD" id="cd03429">
    <property type="entry name" value="NUDIX_NADH_pyrophosphatase_Nudt13"/>
    <property type="match status" value="1"/>
</dbReference>
<dbReference type="PROSITE" id="PS51462">
    <property type="entry name" value="NUDIX"/>
    <property type="match status" value="1"/>
</dbReference>
<evidence type="ECO:0000256" key="1">
    <source>
        <dbReference type="ARBA" id="ARBA00001946"/>
    </source>
</evidence>
<comment type="catalytic activity">
    <reaction evidence="9">
        <text>a 5'-end NAD(+)-phospho-ribonucleoside in mRNA + H2O = a 5'-end phospho-adenosine-phospho-ribonucleoside in mRNA + beta-nicotinamide D-ribonucleotide + 2 H(+)</text>
        <dbReference type="Rhea" id="RHEA:60876"/>
        <dbReference type="Rhea" id="RHEA-COMP:15698"/>
        <dbReference type="Rhea" id="RHEA-COMP:15719"/>
        <dbReference type="ChEBI" id="CHEBI:14649"/>
        <dbReference type="ChEBI" id="CHEBI:15377"/>
        <dbReference type="ChEBI" id="CHEBI:15378"/>
        <dbReference type="ChEBI" id="CHEBI:144029"/>
        <dbReference type="ChEBI" id="CHEBI:144051"/>
    </reaction>
    <physiologicalReaction direction="left-to-right" evidence="9">
        <dbReference type="Rhea" id="RHEA:60877"/>
    </physiologicalReaction>
</comment>
<comment type="cofactor">
    <cofactor evidence="2">
        <name>Zn(2+)</name>
        <dbReference type="ChEBI" id="CHEBI:29105"/>
    </cofactor>
</comment>